<comment type="caution">
    <text evidence="1">The sequence shown here is derived from an EMBL/GenBank/DDBJ whole genome shotgun (WGS) entry which is preliminary data.</text>
</comment>
<accession>A0ABT3G8S5</accession>
<protein>
    <submittedName>
        <fullName evidence="1">Uncharacterized protein</fullName>
    </submittedName>
</protein>
<keyword evidence="2" id="KW-1185">Reference proteome</keyword>
<evidence type="ECO:0000313" key="2">
    <source>
        <dbReference type="Proteomes" id="UP001165653"/>
    </source>
</evidence>
<sequence length="252" mass="27592">MDAPTAVGTGLAVLGSRDVLLKLLGPTADYLGNEVKTFVQKCNVNLDNVFQKAVKKLGTDIEESGTVNSRVLKHVMDEGRFCEDDLTAEYYGGILASSRSSSGRDDRGVAIIALMKGLSVYQIRFHYIAYTICRDLFRGQIRNLADHAEVENLRFYVPTRVFSHAMGFTDAEDRGAILVHNLFGLHRHDLIDNFTSGDSGYLETKGRSIPEAGVIMQPTMQGAELYLWAMGLKGASGTELLTAELPSVLEAV</sequence>
<dbReference type="Proteomes" id="UP001165653">
    <property type="component" value="Unassembled WGS sequence"/>
</dbReference>
<proteinExistence type="predicted"/>
<gene>
    <name evidence="1" type="ORF">OJ996_20595</name>
</gene>
<dbReference type="EMBL" id="JAPDDR010000012">
    <property type="protein sequence ID" value="MCW1915999.1"/>
    <property type="molecule type" value="Genomic_DNA"/>
</dbReference>
<name>A0ABT3G8S5_9BACT</name>
<evidence type="ECO:0000313" key="1">
    <source>
        <dbReference type="EMBL" id="MCW1915999.1"/>
    </source>
</evidence>
<organism evidence="1 2">
    <name type="scientific">Luteolibacter rhizosphaerae</name>
    <dbReference type="NCBI Taxonomy" id="2989719"/>
    <lineage>
        <taxon>Bacteria</taxon>
        <taxon>Pseudomonadati</taxon>
        <taxon>Verrucomicrobiota</taxon>
        <taxon>Verrucomicrobiia</taxon>
        <taxon>Verrucomicrobiales</taxon>
        <taxon>Verrucomicrobiaceae</taxon>
        <taxon>Luteolibacter</taxon>
    </lineage>
</organism>
<dbReference type="RefSeq" id="WP_264515563.1">
    <property type="nucleotide sequence ID" value="NZ_JAPDDR010000012.1"/>
</dbReference>
<reference evidence="1" key="1">
    <citation type="submission" date="2022-10" db="EMBL/GenBank/DDBJ databases">
        <title>Luteolibacter sp. GHJ8, whole genome shotgun sequencing project.</title>
        <authorList>
            <person name="Zhao G."/>
            <person name="Shen L."/>
        </authorList>
    </citation>
    <scope>NUCLEOTIDE SEQUENCE</scope>
    <source>
        <strain evidence="1">GHJ8</strain>
    </source>
</reference>